<dbReference type="OrthoDB" id="4589291at2759"/>
<evidence type="ECO:0000256" key="1">
    <source>
        <dbReference type="SAM" id="MobiDB-lite"/>
    </source>
</evidence>
<sequence length="248" mass="27915">MAKAREAPKLVLSHEIITDETEKSFMGGLLRRQKGPQWRAILRIWTPNTPRLMRKGFSWGVGDVNVARGYVQLNDNVTGRAWGLGRRFKHIRVYDLQPPGDRVEWIGHISVFAQEAATLAQFDLSCITPEMALKMVATNWQKRLVYLADRRRPDLNFNTIYGSMPLKGWWMWPKAEASISERTTTASGSDKALECPKNSPTTGPSGIAERYIVFVCGDRDSQAPKPYSKAVTKGEGDMEKTIEIGYAP</sequence>
<name>A0A9N9U5T6_9HYPO</name>
<protein>
    <submittedName>
        <fullName evidence="2">Uncharacterized protein</fullName>
    </submittedName>
</protein>
<feature type="region of interest" description="Disordered" evidence="1">
    <location>
        <begin position="182"/>
        <end position="204"/>
    </location>
</feature>
<comment type="caution">
    <text evidence="2">The sequence shown here is derived from an EMBL/GenBank/DDBJ whole genome shotgun (WGS) entry which is preliminary data.</text>
</comment>
<keyword evidence="3" id="KW-1185">Reference proteome</keyword>
<evidence type="ECO:0000313" key="3">
    <source>
        <dbReference type="Proteomes" id="UP000754883"/>
    </source>
</evidence>
<dbReference type="EMBL" id="CABFNO020001340">
    <property type="protein sequence ID" value="CAG9982424.1"/>
    <property type="molecule type" value="Genomic_DNA"/>
</dbReference>
<gene>
    <name evidence="2" type="ORF">CBYS24578_00013247</name>
</gene>
<accession>A0A9N9U5T6</accession>
<feature type="region of interest" description="Disordered" evidence="1">
    <location>
        <begin position="224"/>
        <end position="248"/>
    </location>
</feature>
<feature type="compositionally biased region" description="Basic and acidic residues" evidence="1">
    <location>
        <begin position="232"/>
        <end position="242"/>
    </location>
</feature>
<dbReference type="Proteomes" id="UP000754883">
    <property type="component" value="Unassembled WGS sequence"/>
</dbReference>
<organism evidence="2 3">
    <name type="scientific">Clonostachys byssicola</name>
    <dbReference type="NCBI Taxonomy" id="160290"/>
    <lineage>
        <taxon>Eukaryota</taxon>
        <taxon>Fungi</taxon>
        <taxon>Dikarya</taxon>
        <taxon>Ascomycota</taxon>
        <taxon>Pezizomycotina</taxon>
        <taxon>Sordariomycetes</taxon>
        <taxon>Hypocreomycetidae</taxon>
        <taxon>Hypocreales</taxon>
        <taxon>Bionectriaceae</taxon>
        <taxon>Clonostachys</taxon>
    </lineage>
</organism>
<dbReference type="AlphaFoldDB" id="A0A9N9U5T6"/>
<reference evidence="2" key="1">
    <citation type="submission" date="2021-10" db="EMBL/GenBank/DDBJ databases">
        <authorList>
            <person name="Piombo E."/>
        </authorList>
    </citation>
    <scope>NUCLEOTIDE SEQUENCE</scope>
</reference>
<proteinExistence type="predicted"/>
<evidence type="ECO:0000313" key="2">
    <source>
        <dbReference type="EMBL" id="CAG9982424.1"/>
    </source>
</evidence>